<reference evidence="6 7" key="1">
    <citation type="submission" date="2020-08" db="EMBL/GenBank/DDBJ databases">
        <title>Sequencing the genomes of 1000 actinobacteria strains.</title>
        <authorList>
            <person name="Klenk H.-P."/>
        </authorList>
    </citation>
    <scope>NUCLEOTIDE SEQUENCE [LARGE SCALE GENOMIC DNA]</scope>
    <source>
        <strain evidence="6 7">DSM 105498</strain>
    </source>
</reference>
<dbReference type="PANTHER" id="PTHR24421:SF62">
    <property type="entry name" value="SENSORY TRANSDUCTION HISTIDINE KINASE"/>
    <property type="match status" value="1"/>
</dbReference>
<dbReference type="InterPro" id="IPR017205">
    <property type="entry name" value="Sig_transdc_His_kinase_ChrS"/>
</dbReference>
<sequence>MPDHSPRPSSGRLRWGLHTLVLTLASVVLLRAALLSQPRTGPIAVLVTAFALAYVVREQVASPRTRGVLLAAMVTIWASLTVLGADAAYISVGLFLVFLIDLRVTQALACVLAMTVFDVVVSAAHGDPVALLAAPVLGAVISVLLGLGYRLLFDMLSRQQDLIDELHLTRSELARSERTAGQAAERQRLAREIHDAVAQSLSSIQMLLHAADGSDVPPRSRERISMARETAAAALSETRHIMDELGPADLVDSTLASALAQVCSRAIAPVRLDVDGAPVALAPSVEAALVRIAQGAVGNVDRHAGSQARAVVSLSWGVDAVRLDVVDDGVGFDPTTLTAGRNRAFGLTTMRARVRDLGGEFSVESEAGHTALSATFPIPAMSAPAGVPA</sequence>
<dbReference type="EMBL" id="JACHWR010000003">
    <property type="protein sequence ID" value="MBB3044198.1"/>
    <property type="molecule type" value="Genomic_DNA"/>
</dbReference>
<dbReference type="CDD" id="cd16917">
    <property type="entry name" value="HATPase_UhpB-NarQ-NarX-like"/>
    <property type="match status" value="1"/>
</dbReference>
<evidence type="ECO:0000256" key="2">
    <source>
        <dbReference type="ARBA" id="ARBA00022777"/>
    </source>
</evidence>
<keyword evidence="7" id="KW-1185">Reference proteome</keyword>
<evidence type="ECO:0000313" key="7">
    <source>
        <dbReference type="Proteomes" id="UP000589626"/>
    </source>
</evidence>
<feature type="transmembrane region" description="Helical" evidence="4">
    <location>
        <begin position="107"/>
        <end position="124"/>
    </location>
</feature>
<dbReference type="AlphaFoldDB" id="A0A7W4VYM2"/>
<dbReference type="Pfam" id="PF02518">
    <property type="entry name" value="HATPase_c"/>
    <property type="match status" value="1"/>
</dbReference>
<evidence type="ECO:0000259" key="5">
    <source>
        <dbReference type="SMART" id="SM00387"/>
    </source>
</evidence>
<protein>
    <submittedName>
        <fullName evidence="6">Signal transduction histidine kinase</fullName>
    </submittedName>
</protein>
<evidence type="ECO:0000256" key="4">
    <source>
        <dbReference type="SAM" id="Phobius"/>
    </source>
</evidence>
<dbReference type="SMART" id="SM00387">
    <property type="entry name" value="HATPase_c"/>
    <property type="match status" value="1"/>
</dbReference>
<accession>A0A7W4VYM2</accession>
<dbReference type="Gene3D" id="1.20.5.1930">
    <property type="match status" value="1"/>
</dbReference>
<dbReference type="InterPro" id="IPR050482">
    <property type="entry name" value="Sensor_HK_TwoCompSys"/>
</dbReference>
<feature type="transmembrane region" description="Helical" evidence="4">
    <location>
        <begin position="15"/>
        <end position="34"/>
    </location>
</feature>
<dbReference type="PIRSF" id="PIRSF037434">
    <property type="entry name" value="STHK_ChrS"/>
    <property type="match status" value="1"/>
</dbReference>
<dbReference type="InterPro" id="IPR003594">
    <property type="entry name" value="HATPase_dom"/>
</dbReference>
<dbReference type="InterPro" id="IPR036890">
    <property type="entry name" value="HATPase_C_sf"/>
</dbReference>
<dbReference type="PANTHER" id="PTHR24421">
    <property type="entry name" value="NITRATE/NITRITE SENSOR PROTEIN NARX-RELATED"/>
    <property type="match status" value="1"/>
</dbReference>
<dbReference type="Gene3D" id="3.30.565.10">
    <property type="entry name" value="Histidine kinase-like ATPase, C-terminal domain"/>
    <property type="match status" value="1"/>
</dbReference>
<dbReference type="GO" id="GO:0016020">
    <property type="term" value="C:membrane"/>
    <property type="evidence" value="ECO:0007669"/>
    <property type="project" value="InterPro"/>
</dbReference>
<feature type="transmembrane region" description="Helical" evidence="4">
    <location>
        <begin position="130"/>
        <end position="152"/>
    </location>
</feature>
<evidence type="ECO:0000313" key="6">
    <source>
        <dbReference type="EMBL" id="MBB3044198.1"/>
    </source>
</evidence>
<proteinExistence type="predicted"/>
<keyword evidence="4" id="KW-0472">Membrane</keyword>
<feature type="domain" description="Histidine kinase/HSP90-like ATPase" evidence="5">
    <location>
        <begin position="284"/>
        <end position="380"/>
    </location>
</feature>
<evidence type="ECO:0000256" key="3">
    <source>
        <dbReference type="ARBA" id="ARBA00023012"/>
    </source>
</evidence>
<dbReference type="Pfam" id="PF07730">
    <property type="entry name" value="HisKA_3"/>
    <property type="match status" value="1"/>
</dbReference>
<dbReference type="RefSeq" id="WP_183594093.1">
    <property type="nucleotide sequence ID" value="NZ_JACHWR010000003.1"/>
</dbReference>
<comment type="caution">
    <text evidence="6">The sequence shown here is derived from an EMBL/GenBank/DDBJ whole genome shotgun (WGS) entry which is preliminary data.</text>
</comment>
<organism evidence="6 7">
    <name type="scientific">Nocardioides soli</name>
    <dbReference type="NCBI Taxonomy" id="1036020"/>
    <lineage>
        <taxon>Bacteria</taxon>
        <taxon>Bacillati</taxon>
        <taxon>Actinomycetota</taxon>
        <taxon>Actinomycetes</taxon>
        <taxon>Propionibacteriales</taxon>
        <taxon>Nocardioidaceae</taxon>
        <taxon>Nocardioides</taxon>
    </lineage>
</organism>
<dbReference type="Proteomes" id="UP000589626">
    <property type="component" value="Unassembled WGS sequence"/>
</dbReference>
<keyword evidence="1" id="KW-0808">Transferase</keyword>
<feature type="transmembrane region" description="Helical" evidence="4">
    <location>
        <begin position="69"/>
        <end position="100"/>
    </location>
</feature>
<keyword evidence="4" id="KW-1133">Transmembrane helix</keyword>
<gene>
    <name evidence="6" type="ORF">FHU40_004035</name>
</gene>
<dbReference type="GO" id="GO:0000155">
    <property type="term" value="F:phosphorelay sensor kinase activity"/>
    <property type="evidence" value="ECO:0007669"/>
    <property type="project" value="InterPro"/>
</dbReference>
<keyword evidence="4" id="KW-0812">Transmembrane</keyword>
<name>A0A7W4VYM2_9ACTN</name>
<dbReference type="SUPFAM" id="SSF55874">
    <property type="entry name" value="ATPase domain of HSP90 chaperone/DNA topoisomerase II/histidine kinase"/>
    <property type="match status" value="1"/>
</dbReference>
<evidence type="ECO:0000256" key="1">
    <source>
        <dbReference type="ARBA" id="ARBA00022679"/>
    </source>
</evidence>
<keyword evidence="3" id="KW-0902">Two-component regulatory system</keyword>
<dbReference type="GO" id="GO:0046983">
    <property type="term" value="F:protein dimerization activity"/>
    <property type="evidence" value="ECO:0007669"/>
    <property type="project" value="InterPro"/>
</dbReference>
<dbReference type="InterPro" id="IPR011712">
    <property type="entry name" value="Sig_transdc_His_kin_sub3_dim/P"/>
</dbReference>
<feature type="transmembrane region" description="Helical" evidence="4">
    <location>
        <begin position="41"/>
        <end position="57"/>
    </location>
</feature>
<keyword evidence="2 6" id="KW-0418">Kinase</keyword>